<name>A0AAW1CV47_9HEMI</name>
<dbReference type="InterPro" id="IPR001128">
    <property type="entry name" value="Cyt_P450"/>
</dbReference>
<dbReference type="PRINTS" id="PR00385">
    <property type="entry name" value="P450"/>
</dbReference>
<evidence type="ECO:0000256" key="2">
    <source>
        <dbReference type="ARBA" id="ARBA00004174"/>
    </source>
</evidence>
<keyword evidence="17" id="KW-1185">Reference proteome</keyword>
<comment type="similarity">
    <text evidence="4 14">Belongs to the cytochrome P450 family.</text>
</comment>
<keyword evidence="6 13" id="KW-0479">Metal-binding</keyword>
<dbReference type="GO" id="GO:0005789">
    <property type="term" value="C:endoplasmic reticulum membrane"/>
    <property type="evidence" value="ECO:0007669"/>
    <property type="project" value="UniProtKB-SubCell"/>
</dbReference>
<dbReference type="PANTHER" id="PTHR24292:SF54">
    <property type="entry name" value="CYP9F3-RELATED"/>
    <property type="match status" value="1"/>
</dbReference>
<evidence type="ECO:0000256" key="8">
    <source>
        <dbReference type="ARBA" id="ARBA00022848"/>
    </source>
</evidence>
<evidence type="ECO:0000256" key="3">
    <source>
        <dbReference type="ARBA" id="ARBA00004406"/>
    </source>
</evidence>
<feature type="binding site" description="axial binding residue" evidence="13">
    <location>
        <position position="457"/>
    </location>
    <ligand>
        <name>heme</name>
        <dbReference type="ChEBI" id="CHEBI:30413"/>
    </ligand>
    <ligandPart>
        <name>Fe</name>
        <dbReference type="ChEBI" id="CHEBI:18248"/>
    </ligandPart>
</feature>
<dbReference type="PANTHER" id="PTHR24292">
    <property type="entry name" value="CYTOCHROME P450"/>
    <property type="match status" value="1"/>
</dbReference>
<dbReference type="SUPFAM" id="SSF48264">
    <property type="entry name" value="Cytochrome P450"/>
    <property type="match status" value="1"/>
</dbReference>
<evidence type="ECO:0000256" key="1">
    <source>
        <dbReference type="ARBA" id="ARBA00001971"/>
    </source>
</evidence>
<evidence type="ECO:0000256" key="13">
    <source>
        <dbReference type="PIRSR" id="PIRSR602401-1"/>
    </source>
</evidence>
<dbReference type="Gene3D" id="1.10.630.10">
    <property type="entry name" value="Cytochrome P450"/>
    <property type="match status" value="1"/>
</dbReference>
<evidence type="ECO:0000256" key="9">
    <source>
        <dbReference type="ARBA" id="ARBA00023002"/>
    </source>
</evidence>
<sequence>MDPVNTTLFAVLFSIIGYVVYQAWKINQYWKERGIPHEKPWLFFGNALPIFLMQKSQGQHLEDICKKYPKEEVIGYYDFMKPTLLIKDVEMIEKILIKDFVYFTDHGFPVDEERNPLDSNLFTMTGKRWKAVRNKLSPIFTTGKLRLMFDSISECGDLLVKQLENCDEVEMRDVLGRFAMDVIGSCAFGLEAKNLEQPENEFRKMGTAAFEMTFTQFIKFIIMSSFPALAKWLNFSFHRSDVTEYFSGIIRDTIKYRRENGYKRNDFLQLMMQLQDKGYVEMLTKDPDDDYLGIDKNELSTEKFELSNDQVTGQALTFLTAGFEGTTLSMMYTLYELSKEPEIQEKVRQEIMEQVKKAGSLSYDAIREMTYLEQCIKEAMRKNSLVQMLFRMCTKDYTFPNGVQIKANEQVIVSLISLHSNENYYPEPEKFKPERYDPDNGLRHCSFLPFGNGPRICIAMRFAMLEMKYCIAKLLMNYRFRISPKTKEPLTVNVKNFFTSPNEKVIFTINKV</sequence>
<dbReference type="FunFam" id="1.10.630.10:FF:000042">
    <property type="entry name" value="Cytochrome P450"/>
    <property type="match status" value="1"/>
</dbReference>
<comment type="cofactor">
    <cofactor evidence="1 13">
        <name>heme</name>
        <dbReference type="ChEBI" id="CHEBI:30413"/>
    </cofactor>
</comment>
<dbReference type="Pfam" id="PF00067">
    <property type="entry name" value="p450"/>
    <property type="match status" value="1"/>
</dbReference>
<evidence type="ECO:0000313" key="16">
    <source>
        <dbReference type="EMBL" id="KAK9501860.1"/>
    </source>
</evidence>
<dbReference type="InterPro" id="IPR036396">
    <property type="entry name" value="Cyt_P450_sf"/>
</dbReference>
<dbReference type="InterPro" id="IPR017972">
    <property type="entry name" value="Cyt_P450_CS"/>
</dbReference>
<evidence type="ECO:0000256" key="15">
    <source>
        <dbReference type="SAM" id="Phobius"/>
    </source>
</evidence>
<evidence type="ECO:0000256" key="6">
    <source>
        <dbReference type="ARBA" id="ARBA00022723"/>
    </source>
</evidence>
<reference evidence="16 17" key="1">
    <citation type="submission" date="2022-12" db="EMBL/GenBank/DDBJ databases">
        <title>Chromosome-level genome assembly of true bugs.</title>
        <authorList>
            <person name="Ma L."/>
            <person name="Li H."/>
        </authorList>
    </citation>
    <scope>NUCLEOTIDE SEQUENCE [LARGE SCALE GENOMIC DNA]</scope>
    <source>
        <strain evidence="16">Lab_2022b</strain>
    </source>
</reference>
<dbReference type="PRINTS" id="PR00463">
    <property type="entry name" value="EP450I"/>
</dbReference>
<evidence type="ECO:0000256" key="12">
    <source>
        <dbReference type="ARBA" id="ARBA00023136"/>
    </source>
</evidence>
<dbReference type="PROSITE" id="PS00086">
    <property type="entry name" value="CYTOCHROME_P450"/>
    <property type="match status" value="1"/>
</dbReference>
<dbReference type="AlphaFoldDB" id="A0AAW1CV47"/>
<dbReference type="GO" id="GO:0005506">
    <property type="term" value="F:iron ion binding"/>
    <property type="evidence" value="ECO:0007669"/>
    <property type="project" value="InterPro"/>
</dbReference>
<evidence type="ECO:0000256" key="7">
    <source>
        <dbReference type="ARBA" id="ARBA00022824"/>
    </source>
</evidence>
<keyword evidence="7" id="KW-0256">Endoplasmic reticulum</keyword>
<keyword evidence="5 13" id="KW-0349">Heme</keyword>
<evidence type="ECO:0000256" key="10">
    <source>
        <dbReference type="ARBA" id="ARBA00023004"/>
    </source>
</evidence>
<evidence type="ECO:0000256" key="11">
    <source>
        <dbReference type="ARBA" id="ARBA00023033"/>
    </source>
</evidence>
<evidence type="ECO:0000256" key="5">
    <source>
        <dbReference type="ARBA" id="ARBA00022617"/>
    </source>
</evidence>
<dbReference type="CDD" id="cd11056">
    <property type="entry name" value="CYP6-like"/>
    <property type="match status" value="1"/>
</dbReference>
<dbReference type="InterPro" id="IPR002401">
    <property type="entry name" value="Cyt_P450_E_grp-I"/>
</dbReference>
<keyword evidence="10 13" id="KW-0408">Iron</keyword>
<dbReference type="GO" id="GO:0004497">
    <property type="term" value="F:monooxygenase activity"/>
    <property type="evidence" value="ECO:0007669"/>
    <property type="project" value="UniProtKB-KW"/>
</dbReference>
<comment type="subcellular location">
    <subcellularLocation>
        <location evidence="3">Endoplasmic reticulum membrane</location>
        <topology evidence="3">Peripheral membrane protein</topology>
    </subcellularLocation>
    <subcellularLocation>
        <location evidence="2">Microsome membrane</location>
        <topology evidence="2">Peripheral membrane protein</topology>
    </subcellularLocation>
</comment>
<keyword evidence="8" id="KW-0492">Microsome</keyword>
<evidence type="ECO:0008006" key="18">
    <source>
        <dbReference type="Google" id="ProtNLM"/>
    </source>
</evidence>
<protein>
    <recommendedName>
        <fullName evidence="18">Cytochrome P450</fullName>
    </recommendedName>
</protein>
<accession>A0AAW1CV47</accession>
<keyword evidence="12 15" id="KW-0472">Membrane</keyword>
<organism evidence="16 17">
    <name type="scientific">Rhynocoris fuscipes</name>
    <dbReference type="NCBI Taxonomy" id="488301"/>
    <lineage>
        <taxon>Eukaryota</taxon>
        <taxon>Metazoa</taxon>
        <taxon>Ecdysozoa</taxon>
        <taxon>Arthropoda</taxon>
        <taxon>Hexapoda</taxon>
        <taxon>Insecta</taxon>
        <taxon>Pterygota</taxon>
        <taxon>Neoptera</taxon>
        <taxon>Paraneoptera</taxon>
        <taxon>Hemiptera</taxon>
        <taxon>Heteroptera</taxon>
        <taxon>Panheteroptera</taxon>
        <taxon>Cimicomorpha</taxon>
        <taxon>Reduviidae</taxon>
        <taxon>Harpactorinae</taxon>
        <taxon>Harpactorini</taxon>
        <taxon>Rhynocoris</taxon>
    </lineage>
</organism>
<dbReference type="EMBL" id="JAPXFL010000009">
    <property type="protein sequence ID" value="KAK9501860.1"/>
    <property type="molecule type" value="Genomic_DNA"/>
</dbReference>
<proteinExistence type="inferred from homology"/>
<gene>
    <name evidence="16" type="ORF">O3M35_012511</name>
</gene>
<keyword evidence="15" id="KW-1133">Transmembrane helix</keyword>
<keyword evidence="9 14" id="KW-0560">Oxidoreductase</keyword>
<dbReference type="GO" id="GO:0020037">
    <property type="term" value="F:heme binding"/>
    <property type="evidence" value="ECO:0007669"/>
    <property type="project" value="InterPro"/>
</dbReference>
<dbReference type="Proteomes" id="UP001461498">
    <property type="component" value="Unassembled WGS sequence"/>
</dbReference>
<feature type="transmembrane region" description="Helical" evidence="15">
    <location>
        <begin position="6"/>
        <end position="24"/>
    </location>
</feature>
<dbReference type="InterPro" id="IPR050476">
    <property type="entry name" value="Insect_CytP450_Detox"/>
</dbReference>
<evidence type="ECO:0000256" key="4">
    <source>
        <dbReference type="ARBA" id="ARBA00010617"/>
    </source>
</evidence>
<keyword evidence="15" id="KW-0812">Transmembrane</keyword>
<evidence type="ECO:0000256" key="14">
    <source>
        <dbReference type="RuleBase" id="RU000461"/>
    </source>
</evidence>
<evidence type="ECO:0000313" key="17">
    <source>
        <dbReference type="Proteomes" id="UP001461498"/>
    </source>
</evidence>
<dbReference type="GO" id="GO:0016705">
    <property type="term" value="F:oxidoreductase activity, acting on paired donors, with incorporation or reduction of molecular oxygen"/>
    <property type="evidence" value="ECO:0007669"/>
    <property type="project" value="InterPro"/>
</dbReference>
<comment type="caution">
    <text evidence="16">The sequence shown here is derived from an EMBL/GenBank/DDBJ whole genome shotgun (WGS) entry which is preliminary data.</text>
</comment>
<keyword evidence="11 14" id="KW-0503">Monooxygenase</keyword>